<dbReference type="InterPro" id="IPR051461">
    <property type="entry name" value="UPF0750_membrane"/>
</dbReference>
<dbReference type="EMBL" id="BSNT01000018">
    <property type="protein sequence ID" value="GLQ59151.1"/>
    <property type="molecule type" value="Genomic_DNA"/>
</dbReference>
<reference evidence="8" key="1">
    <citation type="journal article" date="2019" name="Int. J. Syst. Evol. Microbiol.">
        <title>The Global Catalogue of Microorganisms (GCM) 10K type strain sequencing project: providing services to taxonomists for standard genome sequencing and annotation.</title>
        <authorList>
            <consortium name="The Broad Institute Genomics Platform"/>
            <consortium name="The Broad Institute Genome Sequencing Center for Infectious Disease"/>
            <person name="Wu L."/>
            <person name="Ma J."/>
        </authorList>
    </citation>
    <scope>NUCLEOTIDE SEQUENCE [LARGE SCALE GENOMIC DNA]</scope>
    <source>
        <strain evidence="8">NBRC 3271</strain>
    </source>
</reference>
<dbReference type="PANTHER" id="PTHR33545:SF5">
    <property type="entry name" value="UPF0750 MEMBRANE PROTEIN YITT"/>
    <property type="match status" value="1"/>
</dbReference>
<dbReference type="InterPro" id="IPR003740">
    <property type="entry name" value="YitT"/>
</dbReference>
<evidence type="ECO:0000256" key="3">
    <source>
        <dbReference type="ARBA" id="ARBA00022692"/>
    </source>
</evidence>
<feature type="transmembrane region" description="Helical" evidence="6">
    <location>
        <begin position="98"/>
        <end position="115"/>
    </location>
</feature>
<feature type="transmembrane region" description="Helical" evidence="6">
    <location>
        <begin position="122"/>
        <end position="142"/>
    </location>
</feature>
<feature type="transmembrane region" description="Helical" evidence="6">
    <location>
        <begin position="187"/>
        <end position="208"/>
    </location>
</feature>
<evidence type="ECO:0000313" key="7">
    <source>
        <dbReference type="EMBL" id="GLQ59151.1"/>
    </source>
</evidence>
<dbReference type="PANTHER" id="PTHR33545">
    <property type="entry name" value="UPF0750 MEMBRANE PROTEIN YITT-RELATED"/>
    <property type="match status" value="1"/>
</dbReference>
<keyword evidence="3 6" id="KW-0812">Transmembrane</keyword>
<feature type="transmembrane region" description="Helical" evidence="6">
    <location>
        <begin position="214"/>
        <end position="231"/>
    </location>
</feature>
<evidence type="ECO:0000256" key="5">
    <source>
        <dbReference type="ARBA" id="ARBA00023136"/>
    </source>
</evidence>
<keyword evidence="5 6" id="KW-0472">Membrane</keyword>
<feature type="transmembrane region" description="Helical" evidence="6">
    <location>
        <begin position="53"/>
        <end position="70"/>
    </location>
</feature>
<accession>A0ABQ5WG97</accession>
<organism evidence="7 8">
    <name type="scientific">Gluconobacter japonicus</name>
    <dbReference type="NCBI Taxonomy" id="376620"/>
    <lineage>
        <taxon>Bacteria</taxon>
        <taxon>Pseudomonadati</taxon>
        <taxon>Pseudomonadota</taxon>
        <taxon>Alphaproteobacteria</taxon>
        <taxon>Acetobacterales</taxon>
        <taxon>Acetobacteraceae</taxon>
        <taxon>Gluconobacter</taxon>
    </lineage>
</organism>
<protein>
    <submittedName>
        <fullName evidence="7">Membrane protein</fullName>
    </submittedName>
</protein>
<comment type="subcellular location">
    <subcellularLocation>
        <location evidence="1">Cell membrane</location>
        <topology evidence="1">Multi-pass membrane protein</topology>
    </subcellularLocation>
</comment>
<gene>
    <name evidence="7" type="ORF">GCM10010937_09540</name>
</gene>
<name>A0ABQ5WG97_GLUJA</name>
<proteinExistence type="predicted"/>
<evidence type="ECO:0000256" key="6">
    <source>
        <dbReference type="SAM" id="Phobius"/>
    </source>
</evidence>
<keyword evidence="4 6" id="KW-1133">Transmembrane helix</keyword>
<dbReference type="Proteomes" id="UP001156613">
    <property type="component" value="Unassembled WGS sequence"/>
</dbReference>
<feature type="transmembrane region" description="Helical" evidence="6">
    <location>
        <begin position="148"/>
        <end position="166"/>
    </location>
</feature>
<keyword evidence="2" id="KW-1003">Cell membrane</keyword>
<keyword evidence="8" id="KW-1185">Reference proteome</keyword>
<evidence type="ECO:0000256" key="2">
    <source>
        <dbReference type="ARBA" id="ARBA00022475"/>
    </source>
</evidence>
<evidence type="ECO:0000313" key="8">
    <source>
        <dbReference type="Proteomes" id="UP001156613"/>
    </source>
</evidence>
<sequence length="240" mass="25677">MGLGSASKLTYLAENLIHSFRFTGWIFFAERLDFPDMTSPYGPGLRHSYAEDIYAFLIGCSLIVMGLMCLHKAGLVTGGVAGIALLLSYLLPVTPGNLFTLINIPFLLFAIRAMGPQFAFKTTIASFGITVLSSLLPAIMTLSYIQPLFAALFGGTVIGMGILSLARHQAGVGGTGVITLWLQKSRGLNAGRVQIMIDAAILAASAFFLPWEKAVLSAISAFAMSSVLVVFHRPGRYIGH</sequence>
<evidence type="ECO:0000256" key="4">
    <source>
        <dbReference type="ARBA" id="ARBA00022989"/>
    </source>
</evidence>
<dbReference type="Pfam" id="PF02588">
    <property type="entry name" value="YitT_membrane"/>
    <property type="match status" value="1"/>
</dbReference>
<evidence type="ECO:0000256" key="1">
    <source>
        <dbReference type="ARBA" id="ARBA00004651"/>
    </source>
</evidence>
<comment type="caution">
    <text evidence="7">The sequence shown here is derived from an EMBL/GenBank/DDBJ whole genome shotgun (WGS) entry which is preliminary data.</text>
</comment>